<dbReference type="PROSITE" id="PS50869">
    <property type="entry name" value="BRICHOS"/>
    <property type="match status" value="1"/>
</dbReference>
<evidence type="ECO:0000256" key="9">
    <source>
        <dbReference type="RuleBase" id="RU367061"/>
    </source>
</evidence>
<comment type="subcellular location">
    <subcellularLocation>
        <location evidence="1 9">Membrane</location>
        <topology evidence="1 9">Single-pass type II membrane protein</topology>
    </subcellularLocation>
</comment>
<feature type="compositionally biased region" description="Basic and acidic residues" evidence="10">
    <location>
        <begin position="103"/>
        <end position="118"/>
    </location>
</feature>
<accession>A0A3R7PY23</accession>
<evidence type="ECO:0000256" key="4">
    <source>
        <dbReference type="ARBA" id="ARBA00022968"/>
    </source>
</evidence>
<dbReference type="OrthoDB" id="9982095at2759"/>
<evidence type="ECO:0000256" key="5">
    <source>
        <dbReference type="ARBA" id="ARBA00022989"/>
    </source>
</evidence>
<protein>
    <recommendedName>
        <fullName evidence="9">Integral membrane protein 2</fullName>
    </recommendedName>
</protein>
<dbReference type="EMBL" id="QCYY01003495">
    <property type="protein sequence ID" value="ROT63087.1"/>
    <property type="molecule type" value="Genomic_DNA"/>
</dbReference>
<feature type="domain" description="BRICHOS" evidence="11">
    <location>
        <begin position="152"/>
        <end position="247"/>
    </location>
</feature>
<dbReference type="PANTHER" id="PTHR10962:SF1">
    <property type="entry name" value="INTEGRAL MEMBRANE PROTEIN 2"/>
    <property type="match status" value="1"/>
</dbReference>
<name>A0A3R7PY23_PENVA</name>
<dbReference type="GO" id="GO:0005794">
    <property type="term" value="C:Golgi apparatus"/>
    <property type="evidence" value="ECO:0007669"/>
    <property type="project" value="TreeGrafter"/>
</dbReference>
<dbReference type="AlphaFoldDB" id="A0A3R7PY23"/>
<feature type="region of interest" description="Disordered" evidence="10">
    <location>
        <begin position="91"/>
        <end position="118"/>
    </location>
</feature>
<keyword evidence="6" id="KW-0472">Membrane</keyword>
<evidence type="ECO:0000256" key="8">
    <source>
        <dbReference type="ARBA" id="ARBA00023180"/>
    </source>
</evidence>
<evidence type="ECO:0000313" key="13">
    <source>
        <dbReference type="Proteomes" id="UP000283509"/>
    </source>
</evidence>
<dbReference type="Proteomes" id="UP000283509">
    <property type="component" value="Unassembled WGS sequence"/>
</dbReference>
<keyword evidence="7" id="KW-1015">Disulfide bond</keyword>
<dbReference type="GO" id="GO:0070062">
    <property type="term" value="C:extracellular exosome"/>
    <property type="evidence" value="ECO:0007669"/>
    <property type="project" value="TreeGrafter"/>
</dbReference>
<dbReference type="GO" id="GO:0005886">
    <property type="term" value="C:plasma membrane"/>
    <property type="evidence" value="ECO:0007669"/>
    <property type="project" value="UniProtKB-UniRule"/>
</dbReference>
<evidence type="ECO:0000256" key="7">
    <source>
        <dbReference type="ARBA" id="ARBA00023157"/>
    </source>
</evidence>
<dbReference type="GO" id="GO:0001540">
    <property type="term" value="F:amyloid-beta binding"/>
    <property type="evidence" value="ECO:0007669"/>
    <property type="project" value="TreeGrafter"/>
</dbReference>
<evidence type="ECO:0000256" key="6">
    <source>
        <dbReference type="ARBA" id="ARBA00023136"/>
    </source>
</evidence>
<dbReference type="GO" id="GO:0042985">
    <property type="term" value="P:negative regulation of amyloid precursor protein biosynthetic process"/>
    <property type="evidence" value="ECO:0007669"/>
    <property type="project" value="TreeGrafter"/>
</dbReference>
<organism evidence="12 13">
    <name type="scientific">Penaeus vannamei</name>
    <name type="common">Whiteleg shrimp</name>
    <name type="synonym">Litopenaeus vannamei</name>
    <dbReference type="NCBI Taxonomy" id="6689"/>
    <lineage>
        <taxon>Eukaryota</taxon>
        <taxon>Metazoa</taxon>
        <taxon>Ecdysozoa</taxon>
        <taxon>Arthropoda</taxon>
        <taxon>Crustacea</taxon>
        <taxon>Multicrustacea</taxon>
        <taxon>Malacostraca</taxon>
        <taxon>Eumalacostraca</taxon>
        <taxon>Eucarida</taxon>
        <taxon>Decapoda</taxon>
        <taxon>Dendrobranchiata</taxon>
        <taxon>Penaeoidea</taxon>
        <taxon>Penaeidae</taxon>
        <taxon>Penaeus</taxon>
    </lineage>
</organism>
<reference evidence="12 13" key="2">
    <citation type="submission" date="2019-01" db="EMBL/GenBank/DDBJ databases">
        <title>The decoding of complex shrimp genome reveals the adaptation for benthos swimmer, frequently molting mechanism and breeding impact on genome.</title>
        <authorList>
            <person name="Sun Y."/>
            <person name="Gao Y."/>
            <person name="Yu Y."/>
        </authorList>
    </citation>
    <scope>NUCLEOTIDE SEQUENCE [LARGE SCALE GENOMIC DNA]</scope>
    <source>
        <tissue evidence="12">Muscle</tissue>
    </source>
</reference>
<comment type="caution">
    <text evidence="12">The sequence shown here is derived from an EMBL/GenBank/DDBJ whole genome shotgun (WGS) entry which is preliminary data.</text>
</comment>
<evidence type="ECO:0000259" key="11">
    <source>
        <dbReference type="PROSITE" id="PS50869"/>
    </source>
</evidence>
<dbReference type="PANTHER" id="PTHR10962">
    <property type="entry name" value="INTEGRAL TRANSMEMBRANE PROTEIN 2"/>
    <property type="match status" value="1"/>
</dbReference>
<gene>
    <name evidence="12" type="ORF">C7M84_019033</name>
</gene>
<keyword evidence="9" id="KW-1003">Cell membrane</keyword>
<evidence type="ECO:0000256" key="10">
    <source>
        <dbReference type="SAM" id="MobiDB-lite"/>
    </source>
</evidence>
<dbReference type="SMART" id="SM01039">
    <property type="entry name" value="BRICHOS"/>
    <property type="match status" value="1"/>
</dbReference>
<evidence type="ECO:0000256" key="3">
    <source>
        <dbReference type="ARBA" id="ARBA00022692"/>
    </source>
</evidence>
<sequence>MSFLSYSFSPLPSFPLALCPLTLALTLRSLLLTFPLSLSLSTSLFPSPTPSTLLPSTYCPLLSSPMTRFRGWCGIPYERDALQLIPERFPVDSNAKTPQDASIPREDGELADADETRSDTPYMGYPEMNLFKEEFELDLDDESFEQIHVPDFGFGRQGRFIHDFKANKTGIIDLTSKRCFVMPLDRNHVLPPRTVFDLVKKMWMGYYNIDTEVVRETMRVVYPPVEDYDSLGMYIAKDCINFPTYRLERVYTPELRKRSVDAQNQEQIQLVEFAGKKIIQYVISDLHEDTQQ</sequence>
<keyword evidence="4 9" id="KW-0735">Signal-anchor</keyword>
<keyword evidence="3" id="KW-0812">Transmembrane</keyword>
<dbReference type="Pfam" id="PF04089">
    <property type="entry name" value="BRICHOS"/>
    <property type="match status" value="1"/>
</dbReference>
<proteinExistence type="inferred from homology"/>
<evidence type="ECO:0000256" key="1">
    <source>
        <dbReference type="ARBA" id="ARBA00004606"/>
    </source>
</evidence>
<dbReference type="InterPro" id="IPR040145">
    <property type="entry name" value="ITM2"/>
</dbReference>
<evidence type="ECO:0000313" key="12">
    <source>
        <dbReference type="EMBL" id="ROT63087.1"/>
    </source>
</evidence>
<dbReference type="STRING" id="6689.A0A3R7PY23"/>
<keyword evidence="8" id="KW-0325">Glycoprotein</keyword>
<keyword evidence="5" id="KW-1133">Transmembrane helix</keyword>
<keyword evidence="13" id="KW-1185">Reference proteome</keyword>
<dbReference type="InterPro" id="IPR007084">
    <property type="entry name" value="BRICHOS_dom"/>
</dbReference>
<reference evidence="12 13" key="1">
    <citation type="submission" date="2018-04" db="EMBL/GenBank/DDBJ databases">
        <authorList>
            <person name="Zhang X."/>
            <person name="Yuan J."/>
            <person name="Li F."/>
            <person name="Xiang J."/>
        </authorList>
    </citation>
    <scope>NUCLEOTIDE SEQUENCE [LARGE SCALE GENOMIC DNA]</scope>
    <source>
        <tissue evidence="12">Muscle</tissue>
    </source>
</reference>
<comment type="similarity">
    <text evidence="2 9">Belongs to the ITM2 family.</text>
</comment>
<evidence type="ECO:0000256" key="2">
    <source>
        <dbReference type="ARBA" id="ARBA00006794"/>
    </source>
</evidence>